<dbReference type="InterPro" id="IPR011657">
    <property type="entry name" value="CNT_C_dom"/>
</dbReference>
<dbReference type="InterPro" id="IPR008276">
    <property type="entry name" value="C_nuclsd_transpt"/>
</dbReference>
<evidence type="ECO:0000313" key="4">
    <source>
        <dbReference type="Proteomes" id="UP000580250"/>
    </source>
</evidence>
<feature type="transmembrane region" description="Helical" evidence="1">
    <location>
        <begin position="109"/>
        <end position="132"/>
    </location>
</feature>
<dbReference type="PANTHER" id="PTHR10590">
    <property type="entry name" value="SODIUM/NUCLEOSIDE COTRANSPORTER"/>
    <property type="match status" value="1"/>
</dbReference>
<evidence type="ECO:0000313" key="3">
    <source>
        <dbReference type="EMBL" id="CAD2178235.1"/>
    </source>
</evidence>
<keyword evidence="1" id="KW-1133">Transmembrane helix</keyword>
<name>A0A6V7VTJ6_MELEN</name>
<keyword evidence="1" id="KW-0472">Membrane</keyword>
<dbReference type="Pfam" id="PF07662">
    <property type="entry name" value="Nucleos_tra2_C"/>
    <property type="match status" value="1"/>
</dbReference>
<feature type="domain" description="Concentrative nucleoside transporter C-terminal" evidence="2">
    <location>
        <begin position="1"/>
        <end position="164"/>
    </location>
</feature>
<proteinExistence type="predicted"/>
<dbReference type="PANTHER" id="PTHR10590:SF4">
    <property type="entry name" value="SOLUTE CARRIER FAMILY 28 MEMBER 3"/>
    <property type="match status" value="1"/>
</dbReference>
<dbReference type="AlphaFoldDB" id="A0A6V7VTJ6"/>
<evidence type="ECO:0000259" key="2">
    <source>
        <dbReference type="Pfam" id="PF07662"/>
    </source>
</evidence>
<dbReference type="GO" id="GO:0005886">
    <property type="term" value="C:plasma membrane"/>
    <property type="evidence" value="ECO:0007669"/>
    <property type="project" value="TreeGrafter"/>
</dbReference>
<keyword evidence="1" id="KW-0812">Transmembrane</keyword>
<accession>A0A6V7VTJ6</accession>
<dbReference type="EMBL" id="CAJEWN010000315">
    <property type="protein sequence ID" value="CAD2178235.1"/>
    <property type="molecule type" value="Genomic_DNA"/>
</dbReference>
<organism evidence="3 4">
    <name type="scientific">Meloidogyne enterolobii</name>
    <name type="common">Root-knot nematode worm</name>
    <name type="synonym">Meloidogyne mayaguensis</name>
    <dbReference type="NCBI Taxonomy" id="390850"/>
    <lineage>
        <taxon>Eukaryota</taxon>
        <taxon>Metazoa</taxon>
        <taxon>Ecdysozoa</taxon>
        <taxon>Nematoda</taxon>
        <taxon>Chromadorea</taxon>
        <taxon>Rhabditida</taxon>
        <taxon>Tylenchina</taxon>
        <taxon>Tylenchomorpha</taxon>
        <taxon>Tylenchoidea</taxon>
        <taxon>Meloidogynidae</taxon>
        <taxon>Meloidogyninae</taxon>
        <taxon>Meloidogyne</taxon>
    </lineage>
</organism>
<feature type="transmembrane region" description="Helical" evidence="1">
    <location>
        <begin position="12"/>
        <end position="36"/>
    </location>
</feature>
<reference evidence="3 4" key="1">
    <citation type="submission" date="2020-08" db="EMBL/GenBank/DDBJ databases">
        <authorList>
            <person name="Koutsovoulos G."/>
            <person name="Danchin GJ E."/>
        </authorList>
    </citation>
    <scope>NUCLEOTIDE SEQUENCE [LARGE SCALE GENOMIC DNA]</scope>
</reference>
<evidence type="ECO:0000256" key="1">
    <source>
        <dbReference type="SAM" id="Phobius"/>
    </source>
</evidence>
<gene>
    <name evidence="3" type="ORF">MENT_LOCUS30163</name>
</gene>
<sequence>MECVASGSLEAVHLVTAVLASLISFVAIMALLSGVIDYAGTLIGHPGWSLEMLFGYAFFPIAYLIGVTEFEQALIVGRLLGVKIAVSDFIAYKRLGEVLHLLTPRSAMIATYALCSFSNFIAAGVQMSVLGGMSPQKKPLISKLIMRALMAGCISCFVSACIAGILIEDPILCQRTYGTNSGKCFDINEHQRFMEEIIKQRNITGNII</sequence>
<dbReference type="Proteomes" id="UP000580250">
    <property type="component" value="Unassembled WGS sequence"/>
</dbReference>
<dbReference type="GO" id="GO:0005415">
    <property type="term" value="F:nucleoside:sodium symporter activity"/>
    <property type="evidence" value="ECO:0007669"/>
    <property type="project" value="TreeGrafter"/>
</dbReference>
<comment type="caution">
    <text evidence="3">The sequence shown here is derived from an EMBL/GenBank/DDBJ whole genome shotgun (WGS) entry which is preliminary data.</text>
</comment>
<protein>
    <recommendedName>
        <fullName evidence="2">Concentrative nucleoside transporter C-terminal domain-containing protein</fullName>
    </recommendedName>
</protein>
<feature type="transmembrane region" description="Helical" evidence="1">
    <location>
        <begin position="144"/>
        <end position="167"/>
    </location>
</feature>
<dbReference type="OrthoDB" id="6075923at2759"/>
<feature type="transmembrane region" description="Helical" evidence="1">
    <location>
        <begin position="48"/>
        <end position="66"/>
    </location>
</feature>